<sequence length="425" mass="47898" precursor="true">MEAGLLRALLALLPLAFGAGEPPTEVPKPTNVTVESYNFNTSVHWDYKNITPAPRFIVELLCYNSSSDFRIVDSCVNISQHYCDLTYKVEKCDAFWVKVKAVDGLQESSYTEPVFFRVTTHGRMGPPKLNLHIVDHEIKVVLIHPLTPYYKKKPLSVRAKLEDFSYKVSLWRNGSRKVYEPEPEECTNKNCTIDIPVSSENTLHCVSAHGFSEIYTVKGEESKESCINLPIKHKSDLIIIIIIGVLLLVFFVAVLGIVFRCMQKKNIKLPKPLVAVVKNKINSFDTNEEPKNFSLISSFSNEVLLLNEEEKSLEQVDVVADVKATDLSTSNKEMDPYDSEGALNKTGGISIQEDVIVEISEREKNPEDSENYSKSISDQEEMENTVPYVDLPKEDVLPPTRCRNISGYGKPHWKDSVSEVDSMVT</sequence>
<evidence type="ECO:0000256" key="16">
    <source>
        <dbReference type="SAM" id="MobiDB-lite"/>
    </source>
</evidence>
<keyword evidence="5 18" id="KW-0732">Signal</keyword>
<organism evidence="21">
    <name type="scientific">Anolis carolinensis</name>
    <name type="common">Green anole</name>
    <name type="synonym">American chameleon</name>
    <dbReference type="NCBI Taxonomy" id="28377"/>
    <lineage>
        <taxon>Eukaryota</taxon>
        <taxon>Metazoa</taxon>
        <taxon>Chordata</taxon>
        <taxon>Craniata</taxon>
        <taxon>Vertebrata</taxon>
        <taxon>Euteleostomi</taxon>
        <taxon>Lepidosauria</taxon>
        <taxon>Squamata</taxon>
        <taxon>Bifurcata</taxon>
        <taxon>Unidentata</taxon>
        <taxon>Episquamata</taxon>
        <taxon>Toxicofera</taxon>
        <taxon>Iguania</taxon>
        <taxon>Dactyloidae</taxon>
        <taxon>Anolis</taxon>
    </lineage>
</organism>
<gene>
    <name evidence="21" type="primary">IFNGR1</name>
</gene>
<keyword evidence="2" id="KW-1003">Cell membrane</keyword>
<feature type="region of interest" description="Disordered" evidence="16">
    <location>
        <begin position="361"/>
        <end position="425"/>
    </location>
</feature>
<evidence type="ECO:0000256" key="17">
    <source>
        <dbReference type="SAM" id="Phobius"/>
    </source>
</evidence>
<evidence type="ECO:0000256" key="13">
    <source>
        <dbReference type="ARBA" id="ARBA00063248"/>
    </source>
</evidence>
<evidence type="ECO:0000256" key="14">
    <source>
        <dbReference type="ARBA" id="ARBA00069555"/>
    </source>
</evidence>
<dbReference type="InterPro" id="IPR003961">
    <property type="entry name" value="FN3_dom"/>
</dbReference>
<dbReference type="Pfam" id="PF09294">
    <property type="entry name" value="Interfer-bind"/>
    <property type="match status" value="1"/>
</dbReference>
<keyword evidence="3" id="KW-0597">Phosphoprotein</keyword>
<keyword evidence="8 17" id="KW-0472">Membrane</keyword>
<dbReference type="FunFam" id="2.60.40.10:FF:001425">
    <property type="entry name" value="Interferon gamma receptor 1"/>
    <property type="match status" value="1"/>
</dbReference>
<proteinExistence type="evidence at transcript level"/>
<dbReference type="InterPro" id="IPR036116">
    <property type="entry name" value="FN3_sf"/>
</dbReference>
<accession>T1WID0</accession>
<comment type="subunit">
    <text evidence="13">Monomer. Heterodimer with IFNGR2, to form the IFNG receptor complex. Interacts with JAK1. Interacts (when phosphorylated) with STAT1. Interacts with SOCS1.</text>
</comment>
<evidence type="ECO:0000313" key="21">
    <source>
        <dbReference type="EMBL" id="AGU16999.1"/>
    </source>
</evidence>
<dbReference type="GO" id="GO:0002376">
    <property type="term" value="P:immune system process"/>
    <property type="evidence" value="ECO:0007669"/>
    <property type="project" value="UniProtKB-ARBA"/>
</dbReference>
<evidence type="ECO:0000256" key="15">
    <source>
        <dbReference type="ARBA" id="ARBA00082025"/>
    </source>
</evidence>
<dbReference type="Gene3D" id="2.60.40.10">
    <property type="entry name" value="Immunoglobulins"/>
    <property type="match status" value="2"/>
</dbReference>
<dbReference type="PANTHER" id="PTHR20859:SF5">
    <property type="entry name" value="INTERFERON GAMMA RECEPTOR 1"/>
    <property type="match status" value="1"/>
</dbReference>
<reference evidence="21" key="1">
    <citation type="journal article" date="2013" name="Dev. Comp. Immunol.">
        <title>IFN-gamma and its receptors in a reptile reveal the evolutionary conservation of type II IFNs in vertebrates.</title>
        <authorList>
            <person name="Chen S.N."/>
            <person name="Huang B."/>
            <person name="Zhang X.W."/>
            <person name="Li Y."/>
            <person name="Zhao L.J."/>
            <person name="Li N."/>
            <person name="Gao Q."/>
            <person name="Nie P."/>
        </authorList>
    </citation>
    <scope>NUCLEOTIDE SEQUENCE</scope>
    <source>
        <strain evidence="21">G14016</strain>
        <tissue evidence="21">Liver</tissue>
    </source>
</reference>
<keyword evidence="4 17" id="KW-0812">Transmembrane</keyword>
<feature type="domain" description="Fibronectin type-III" evidence="19">
    <location>
        <begin position="8"/>
        <end position="109"/>
    </location>
</feature>
<evidence type="ECO:0000256" key="8">
    <source>
        <dbReference type="ARBA" id="ARBA00023136"/>
    </source>
</evidence>
<dbReference type="GO" id="GO:0009615">
    <property type="term" value="P:response to virus"/>
    <property type="evidence" value="ECO:0007669"/>
    <property type="project" value="UniProtKB-ARBA"/>
</dbReference>
<evidence type="ECO:0000256" key="12">
    <source>
        <dbReference type="ARBA" id="ARBA00023319"/>
    </source>
</evidence>
<evidence type="ECO:0000256" key="4">
    <source>
        <dbReference type="ARBA" id="ARBA00022692"/>
    </source>
</evidence>
<keyword evidence="10 21" id="KW-0675">Receptor</keyword>
<evidence type="ECO:0000256" key="18">
    <source>
        <dbReference type="SAM" id="SignalP"/>
    </source>
</evidence>
<name>T1WID0_ANOCA</name>
<dbReference type="GO" id="GO:0006952">
    <property type="term" value="P:defense response"/>
    <property type="evidence" value="ECO:0007669"/>
    <property type="project" value="UniProtKB-ARBA"/>
</dbReference>
<keyword evidence="9" id="KW-1015">Disulfide bond</keyword>
<feature type="domain" description="Interferon/interleukin receptor" evidence="20">
    <location>
        <begin position="123"/>
        <end position="229"/>
    </location>
</feature>
<keyword evidence="7 17" id="KW-1133">Transmembrane helix</keyword>
<keyword evidence="6" id="KW-0832">Ubl conjugation</keyword>
<comment type="subcellular location">
    <subcellularLocation>
        <location evidence="1">Cell membrane</location>
        <topology evidence="1">Single-pass type I membrane protein</topology>
    </subcellularLocation>
</comment>
<evidence type="ECO:0000256" key="3">
    <source>
        <dbReference type="ARBA" id="ARBA00022553"/>
    </source>
</evidence>
<evidence type="ECO:0000256" key="2">
    <source>
        <dbReference type="ARBA" id="ARBA00022475"/>
    </source>
</evidence>
<dbReference type="InterPro" id="IPR013783">
    <property type="entry name" value="Ig-like_fold"/>
</dbReference>
<keyword evidence="12" id="KW-0393">Immunoglobulin domain</keyword>
<dbReference type="Pfam" id="PF01108">
    <property type="entry name" value="Tissue_fac"/>
    <property type="match status" value="1"/>
</dbReference>
<evidence type="ECO:0000256" key="1">
    <source>
        <dbReference type="ARBA" id="ARBA00004251"/>
    </source>
</evidence>
<feature type="chain" id="PRO_5004585663" description="Interferon gamma receptor 1" evidence="18">
    <location>
        <begin position="21"/>
        <end position="425"/>
    </location>
</feature>
<evidence type="ECO:0000256" key="6">
    <source>
        <dbReference type="ARBA" id="ARBA00022843"/>
    </source>
</evidence>
<feature type="transmembrane region" description="Helical" evidence="17">
    <location>
        <begin position="237"/>
        <end position="259"/>
    </location>
</feature>
<evidence type="ECO:0000259" key="19">
    <source>
        <dbReference type="Pfam" id="PF01108"/>
    </source>
</evidence>
<evidence type="ECO:0000256" key="10">
    <source>
        <dbReference type="ARBA" id="ARBA00023170"/>
    </source>
</evidence>
<dbReference type="PANTHER" id="PTHR20859">
    <property type="entry name" value="INTERFERON/INTERLEUKIN RECEPTOR"/>
    <property type="match status" value="1"/>
</dbReference>
<evidence type="ECO:0000256" key="7">
    <source>
        <dbReference type="ARBA" id="ARBA00022989"/>
    </source>
</evidence>
<dbReference type="EMBL" id="KC594574">
    <property type="protein sequence ID" value="AGU16999.1"/>
    <property type="molecule type" value="mRNA"/>
</dbReference>
<dbReference type="InterPro" id="IPR050650">
    <property type="entry name" value="Type-II_Cytokine-TF_Rcpt"/>
</dbReference>
<evidence type="ECO:0000256" key="9">
    <source>
        <dbReference type="ARBA" id="ARBA00023157"/>
    </source>
</evidence>
<dbReference type="GO" id="GO:0005886">
    <property type="term" value="C:plasma membrane"/>
    <property type="evidence" value="ECO:0007669"/>
    <property type="project" value="UniProtKB-SubCell"/>
</dbReference>
<keyword evidence="11" id="KW-0325">Glycoprotein</keyword>
<dbReference type="AlphaFoldDB" id="T1WID0"/>
<dbReference type="InterPro" id="IPR015373">
    <property type="entry name" value="Interferon/interleukin_rcp_dom"/>
</dbReference>
<evidence type="ECO:0000256" key="5">
    <source>
        <dbReference type="ARBA" id="ARBA00022729"/>
    </source>
</evidence>
<dbReference type="SUPFAM" id="SSF49265">
    <property type="entry name" value="Fibronectin type III"/>
    <property type="match status" value="2"/>
</dbReference>
<dbReference type="FunFam" id="2.60.40.10:FF:001244">
    <property type="entry name" value="Interferon gamma receptor 1"/>
    <property type="match status" value="1"/>
</dbReference>
<evidence type="ECO:0000259" key="20">
    <source>
        <dbReference type="Pfam" id="PF09294"/>
    </source>
</evidence>
<feature type="signal peptide" evidence="18">
    <location>
        <begin position="1"/>
        <end position="20"/>
    </location>
</feature>
<protein>
    <recommendedName>
        <fullName evidence="14">Interferon gamma receptor 1</fullName>
    </recommendedName>
    <alternativeName>
        <fullName evidence="15">Interferon gamma receptor alpha-chain</fullName>
    </alternativeName>
</protein>
<evidence type="ECO:0000256" key="11">
    <source>
        <dbReference type="ARBA" id="ARBA00023180"/>
    </source>
</evidence>